<evidence type="ECO:0000313" key="3">
    <source>
        <dbReference type="EMBL" id="MDQ0909352.1"/>
    </source>
</evidence>
<accession>A0AAW8FJV9</accession>
<feature type="compositionally biased region" description="Basic and acidic residues" evidence="1">
    <location>
        <begin position="195"/>
        <end position="205"/>
    </location>
</feature>
<dbReference type="RefSeq" id="WP_306979083.1">
    <property type="nucleotide sequence ID" value="NZ_JAUSZV010000005.1"/>
</dbReference>
<dbReference type="Proteomes" id="UP001234216">
    <property type="component" value="Unassembled WGS sequence"/>
</dbReference>
<proteinExistence type="predicted"/>
<protein>
    <recommendedName>
        <fullName evidence="2">ScoMcrA-like SRA domain-containing protein</fullName>
    </recommendedName>
</protein>
<evidence type="ECO:0000259" key="2">
    <source>
        <dbReference type="Pfam" id="PF26348"/>
    </source>
</evidence>
<feature type="region of interest" description="Disordered" evidence="1">
    <location>
        <begin position="179"/>
        <end position="213"/>
    </location>
</feature>
<dbReference type="Pfam" id="PF26348">
    <property type="entry name" value="SRA_ScoMcrA"/>
    <property type="match status" value="1"/>
</dbReference>
<dbReference type="AlphaFoldDB" id="A0AAW8FJV9"/>
<name>A0AAW8FJV9_9ACTN</name>
<evidence type="ECO:0000313" key="4">
    <source>
        <dbReference type="Proteomes" id="UP001234216"/>
    </source>
</evidence>
<sequence length="340" mass="36332">MATDDLVPGTIATRAEVKALYGGAIQGGIQTPSNGETVLIYSDPKAGAKHGYTFDGQVEDDEYGPLFLYTGEGVSGNQQMTSGNKALLDSVTDGRRVLLFVAAGKKGAAKGGVRHRFVGPAVVDPVLPYVERHAPGGDKVMRRVFVFRLRPVPGVEWSLTDADMAMPATVSSVVELPVSPKAPVPPTKQKAKQTGVKDKETEKHSTGSTTATIRGGERQVIRREGQLVTAFEDYLTAAGHVFKSFQITVKGEVGALVPDLYDSTDNVLYEAKGQATRNAVRFAIGQLLDYRRHLDVPNGLRLAVLLPEAPSEDVQELLMAENIALVTRTSGGFAGFPLTA</sequence>
<dbReference type="EMBL" id="JAUSZV010000005">
    <property type="protein sequence ID" value="MDQ0909352.1"/>
    <property type="molecule type" value="Genomic_DNA"/>
</dbReference>
<organism evidence="3 4">
    <name type="scientific">Streptomyces canus</name>
    <dbReference type="NCBI Taxonomy" id="58343"/>
    <lineage>
        <taxon>Bacteria</taxon>
        <taxon>Bacillati</taxon>
        <taxon>Actinomycetota</taxon>
        <taxon>Actinomycetes</taxon>
        <taxon>Kitasatosporales</taxon>
        <taxon>Streptomycetaceae</taxon>
        <taxon>Streptomyces</taxon>
        <taxon>Streptomyces aurantiacus group</taxon>
    </lineage>
</organism>
<evidence type="ECO:0000256" key="1">
    <source>
        <dbReference type="SAM" id="MobiDB-lite"/>
    </source>
</evidence>
<comment type="caution">
    <text evidence="3">The sequence shown here is derived from an EMBL/GenBank/DDBJ whole genome shotgun (WGS) entry which is preliminary data.</text>
</comment>
<gene>
    <name evidence="3" type="ORF">QFZ22_005337</name>
</gene>
<feature type="domain" description="ScoMcrA-like SRA" evidence="2">
    <location>
        <begin position="11"/>
        <end position="155"/>
    </location>
</feature>
<reference evidence="3" key="1">
    <citation type="submission" date="2023-07" db="EMBL/GenBank/DDBJ databases">
        <title>Comparative genomics of wheat-associated soil bacteria to identify genetic determinants of phenazine resistance.</title>
        <authorList>
            <person name="Mouncey N."/>
        </authorList>
    </citation>
    <scope>NUCLEOTIDE SEQUENCE</scope>
    <source>
        <strain evidence="3">V4I22</strain>
    </source>
</reference>
<dbReference type="InterPro" id="IPR058712">
    <property type="entry name" value="SRA_ScoMcrA"/>
</dbReference>